<name>A0A0A9ACA9_ARUDO</name>
<accession>A0A0A9ACA9</accession>
<reference evidence="2" key="2">
    <citation type="journal article" date="2015" name="Data Brief">
        <title>Shoot transcriptome of the giant reed, Arundo donax.</title>
        <authorList>
            <person name="Barrero R.A."/>
            <person name="Guerrero F.D."/>
            <person name="Moolhuijzen P."/>
            <person name="Goolsby J.A."/>
            <person name="Tidwell J."/>
            <person name="Bellgard S.E."/>
            <person name="Bellgard M.I."/>
        </authorList>
    </citation>
    <scope>NUCLEOTIDE SEQUENCE</scope>
    <source>
        <tissue evidence="2">Shoot tissue taken approximately 20 cm above the soil surface</tissue>
    </source>
</reference>
<reference evidence="2" key="1">
    <citation type="submission" date="2014-09" db="EMBL/GenBank/DDBJ databases">
        <authorList>
            <person name="Magalhaes I.L.F."/>
            <person name="Oliveira U."/>
            <person name="Santos F.R."/>
            <person name="Vidigal T.H.D.A."/>
            <person name="Brescovit A.D."/>
            <person name="Santos A.J."/>
        </authorList>
    </citation>
    <scope>NUCLEOTIDE SEQUENCE</scope>
    <source>
        <tissue evidence="2">Shoot tissue taken approximately 20 cm above the soil surface</tissue>
    </source>
</reference>
<organism evidence="2">
    <name type="scientific">Arundo donax</name>
    <name type="common">Giant reed</name>
    <name type="synonym">Donax arundinaceus</name>
    <dbReference type="NCBI Taxonomy" id="35708"/>
    <lineage>
        <taxon>Eukaryota</taxon>
        <taxon>Viridiplantae</taxon>
        <taxon>Streptophyta</taxon>
        <taxon>Embryophyta</taxon>
        <taxon>Tracheophyta</taxon>
        <taxon>Spermatophyta</taxon>
        <taxon>Magnoliopsida</taxon>
        <taxon>Liliopsida</taxon>
        <taxon>Poales</taxon>
        <taxon>Poaceae</taxon>
        <taxon>PACMAD clade</taxon>
        <taxon>Arundinoideae</taxon>
        <taxon>Arundineae</taxon>
        <taxon>Arundo</taxon>
    </lineage>
</organism>
<feature type="transmembrane region" description="Helical" evidence="1">
    <location>
        <begin position="9"/>
        <end position="30"/>
    </location>
</feature>
<dbReference type="EMBL" id="GBRH01253188">
    <property type="protein sequence ID" value="JAD44707.1"/>
    <property type="molecule type" value="Transcribed_RNA"/>
</dbReference>
<keyword evidence="1" id="KW-0812">Transmembrane</keyword>
<keyword evidence="1" id="KW-1133">Transmembrane helix</keyword>
<proteinExistence type="predicted"/>
<dbReference type="AlphaFoldDB" id="A0A0A9ACA9"/>
<keyword evidence="1" id="KW-0472">Membrane</keyword>
<evidence type="ECO:0000256" key="1">
    <source>
        <dbReference type="SAM" id="Phobius"/>
    </source>
</evidence>
<protein>
    <submittedName>
        <fullName evidence="2">Rpl33</fullName>
    </submittedName>
</protein>
<sequence>MFYILNKKFLLFLFFGKIEHTMLLFLYFVMSRMLATITTKFS</sequence>
<evidence type="ECO:0000313" key="2">
    <source>
        <dbReference type="EMBL" id="JAD44707.1"/>
    </source>
</evidence>